<reference evidence="3" key="1">
    <citation type="journal article" date="2020" name="J Insects Food Feed">
        <title>The yellow mealworm (Tenebrio molitor) genome: a resource for the emerging insects as food and feed industry.</title>
        <authorList>
            <person name="Eriksson T."/>
            <person name="Andere A."/>
            <person name="Kelstrup H."/>
            <person name="Emery V."/>
            <person name="Picard C."/>
        </authorList>
    </citation>
    <scope>NUCLEOTIDE SEQUENCE</scope>
    <source>
        <strain evidence="3">Stoneville</strain>
        <tissue evidence="3">Whole head</tissue>
    </source>
</reference>
<dbReference type="GO" id="GO:0008285">
    <property type="term" value="P:negative regulation of cell population proliferation"/>
    <property type="evidence" value="ECO:0007669"/>
    <property type="project" value="TreeGrafter"/>
</dbReference>
<proteinExistence type="predicted"/>
<evidence type="ECO:0000313" key="3">
    <source>
        <dbReference type="EMBL" id="KAH0810405.1"/>
    </source>
</evidence>
<dbReference type="GO" id="GO:0045786">
    <property type="term" value="P:negative regulation of cell cycle"/>
    <property type="evidence" value="ECO:0007669"/>
    <property type="project" value="TreeGrafter"/>
</dbReference>
<dbReference type="Proteomes" id="UP000719412">
    <property type="component" value="Unassembled WGS sequence"/>
</dbReference>
<sequence>MSQGRCRAPNLYVISVSSNKIALSNETGKPSFSQALTLTFFHGLFGLPIYPQLNIELVCEYHTGLHHTYAHVIINLLDSPLSLPLAQEHMFHVSNRGPHRYTALFLQNPLDSTESIPNGCRTCGQSTINASSSLKTTLVCSPREKGERSRAERPARPPDLDPSCCVVRLLTLIFIGDALNYERNLDENTIKVSGSVRSVFAGMSDARDQYRIVGERTNTRQDVATKSPVSAFISRPRCRTMVDFKLVLNPPIIGKKSVLVQRKCRRRNGKVSNARSSSDDASRRDETPRVKKRCLIFAIILVIICASIGFAYHYGLFSKDKEDEELRPPNPVKALQSSPSSLHRFKKAAVCADGAACAEIGKSAAPAPRAVYKVEEAAVRFQLLFKRQIERVRQIPCVISKMSEAHFDEYEHYNFEVDKHIYSGHSGKQRTKKEASEHTNHNDPGGHSRKILTKIMNTENNRKTKN</sequence>
<evidence type="ECO:0000256" key="2">
    <source>
        <dbReference type="SAM" id="Phobius"/>
    </source>
</evidence>
<dbReference type="PANTHER" id="PTHR17149">
    <property type="entry name" value="NUCLEAR PROTEIN 1 AND 2"/>
    <property type="match status" value="1"/>
</dbReference>
<keyword evidence="2" id="KW-0472">Membrane</keyword>
<dbReference type="GO" id="GO:0005634">
    <property type="term" value="C:nucleus"/>
    <property type="evidence" value="ECO:0007669"/>
    <property type="project" value="TreeGrafter"/>
</dbReference>
<keyword evidence="4" id="KW-1185">Reference proteome</keyword>
<gene>
    <name evidence="3" type="ORF">GEV33_012387</name>
</gene>
<accession>A0A8J6H971</accession>
<dbReference type="InterPro" id="IPR018792">
    <property type="entry name" value="NUPR1-like"/>
</dbReference>
<dbReference type="Pfam" id="PF10195">
    <property type="entry name" value="Phospho_p8"/>
    <property type="match status" value="1"/>
</dbReference>
<feature type="region of interest" description="Disordered" evidence="1">
    <location>
        <begin position="425"/>
        <end position="450"/>
    </location>
</feature>
<dbReference type="EMBL" id="JABDTM020027499">
    <property type="protein sequence ID" value="KAH0810405.1"/>
    <property type="molecule type" value="Genomic_DNA"/>
</dbReference>
<feature type="transmembrane region" description="Helical" evidence="2">
    <location>
        <begin position="294"/>
        <end position="314"/>
    </location>
</feature>
<dbReference type="AlphaFoldDB" id="A0A8J6H971"/>
<dbReference type="PANTHER" id="PTHR17149:SF4">
    <property type="entry name" value="RH17958P"/>
    <property type="match status" value="1"/>
</dbReference>
<keyword evidence="2" id="KW-1133">Transmembrane helix</keyword>
<name>A0A8J6H971_TENMO</name>
<feature type="region of interest" description="Disordered" evidence="1">
    <location>
        <begin position="266"/>
        <end position="285"/>
    </location>
</feature>
<evidence type="ECO:0000313" key="4">
    <source>
        <dbReference type="Proteomes" id="UP000719412"/>
    </source>
</evidence>
<reference evidence="3" key="2">
    <citation type="submission" date="2021-08" db="EMBL/GenBank/DDBJ databases">
        <authorList>
            <person name="Eriksson T."/>
        </authorList>
    </citation>
    <scope>NUCLEOTIDE SEQUENCE</scope>
    <source>
        <strain evidence="3">Stoneville</strain>
        <tissue evidence="3">Whole head</tissue>
    </source>
</reference>
<organism evidence="3 4">
    <name type="scientific">Tenebrio molitor</name>
    <name type="common">Yellow mealworm beetle</name>
    <dbReference type="NCBI Taxonomy" id="7067"/>
    <lineage>
        <taxon>Eukaryota</taxon>
        <taxon>Metazoa</taxon>
        <taxon>Ecdysozoa</taxon>
        <taxon>Arthropoda</taxon>
        <taxon>Hexapoda</taxon>
        <taxon>Insecta</taxon>
        <taxon>Pterygota</taxon>
        <taxon>Neoptera</taxon>
        <taxon>Endopterygota</taxon>
        <taxon>Coleoptera</taxon>
        <taxon>Polyphaga</taxon>
        <taxon>Cucujiformia</taxon>
        <taxon>Tenebrionidae</taxon>
        <taxon>Tenebrio</taxon>
    </lineage>
</organism>
<evidence type="ECO:0000256" key="1">
    <source>
        <dbReference type="SAM" id="MobiDB-lite"/>
    </source>
</evidence>
<comment type="caution">
    <text evidence="3">The sequence shown here is derived from an EMBL/GenBank/DDBJ whole genome shotgun (WGS) entry which is preliminary data.</text>
</comment>
<feature type="compositionally biased region" description="Basic and acidic residues" evidence="1">
    <location>
        <begin position="432"/>
        <end position="446"/>
    </location>
</feature>
<keyword evidence="2" id="KW-0812">Transmembrane</keyword>
<dbReference type="GO" id="GO:0006357">
    <property type="term" value="P:regulation of transcription by RNA polymerase II"/>
    <property type="evidence" value="ECO:0007669"/>
    <property type="project" value="TreeGrafter"/>
</dbReference>
<protein>
    <submittedName>
        <fullName evidence="3">Uncharacterized protein</fullName>
    </submittedName>
</protein>